<dbReference type="RefSeq" id="WP_328986152.1">
    <property type="nucleotide sequence ID" value="NZ_CP121472.1"/>
</dbReference>
<evidence type="ECO:0000313" key="3">
    <source>
        <dbReference type="Proteomes" id="UP001432180"/>
    </source>
</evidence>
<dbReference type="InterPro" id="IPR048089">
    <property type="entry name" value="McdA"/>
</dbReference>
<dbReference type="InterPro" id="IPR050678">
    <property type="entry name" value="DNA_Partitioning_ATPase"/>
</dbReference>
<dbReference type="PANTHER" id="PTHR13696:SF96">
    <property type="entry name" value="COBQ_COBB_MIND_PARA NUCLEOTIDE BINDING DOMAIN-CONTAINING PROTEIN"/>
    <property type="match status" value="1"/>
</dbReference>
<dbReference type="CDD" id="cd02042">
    <property type="entry name" value="ParAB_family"/>
    <property type="match status" value="1"/>
</dbReference>
<dbReference type="PANTHER" id="PTHR13696">
    <property type="entry name" value="P-LOOP CONTAINING NUCLEOSIDE TRIPHOSPHATE HYDROLASE"/>
    <property type="match status" value="1"/>
</dbReference>
<sequence length="209" mass="22802">MAIIAVVSNKGGTGKTTLAMSLAAGLLRHDSLMLIDADPQQSAYQWRLVGENRPGLPPVVAVAHGFESTVKALSESHHHLIIDCPPSIKSEQSGQALRLADIALVPVQPSPMDLWATAPIARVITELRAENPRLRGFIVMSQIEPRTTLSRLMPEAVAELDLPVASAMLRRRSIHRLCVLEGRTIFQSGRRGADAVAEIEQLIEEIFRP</sequence>
<protein>
    <submittedName>
        <fullName evidence="2">ParA-like protein</fullName>
    </submittedName>
</protein>
<dbReference type="InterPro" id="IPR027417">
    <property type="entry name" value="P-loop_NTPase"/>
</dbReference>
<name>A0ABZ0S4K5_9GAMM</name>
<dbReference type="NCBIfam" id="NF041546">
    <property type="entry name" value="ParA_partition"/>
    <property type="match status" value="1"/>
</dbReference>
<dbReference type="SUPFAM" id="SSF52540">
    <property type="entry name" value="P-loop containing nucleoside triphosphate hydrolases"/>
    <property type="match status" value="1"/>
</dbReference>
<feature type="domain" description="CobQ/CobB/MinD/ParA nucleotide binding" evidence="1">
    <location>
        <begin position="4"/>
        <end position="172"/>
    </location>
</feature>
<evidence type="ECO:0000313" key="2">
    <source>
        <dbReference type="EMBL" id="WPL15588.1"/>
    </source>
</evidence>
<proteinExistence type="predicted"/>
<dbReference type="InterPro" id="IPR002586">
    <property type="entry name" value="CobQ/CobB/MinD/ParA_Nub-bd_dom"/>
</dbReference>
<evidence type="ECO:0000259" key="1">
    <source>
        <dbReference type="Pfam" id="PF01656"/>
    </source>
</evidence>
<dbReference type="Gene3D" id="3.40.50.300">
    <property type="entry name" value="P-loop containing nucleotide triphosphate hydrolases"/>
    <property type="match status" value="1"/>
</dbReference>
<dbReference type="Proteomes" id="UP001432180">
    <property type="component" value="Chromosome"/>
</dbReference>
<organism evidence="2 3">
    <name type="scientific">Thiorhodovibrio winogradskyi</name>
    <dbReference type="NCBI Taxonomy" id="77007"/>
    <lineage>
        <taxon>Bacteria</taxon>
        <taxon>Pseudomonadati</taxon>
        <taxon>Pseudomonadota</taxon>
        <taxon>Gammaproteobacteria</taxon>
        <taxon>Chromatiales</taxon>
        <taxon>Chromatiaceae</taxon>
        <taxon>Thiorhodovibrio</taxon>
    </lineage>
</organism>
<dbReference type="PIRSF" id="PIRSF009320">
    <property type="entry name" value="Nuc_binding_HP_1000"/>
    <property type="match status" value="1"/>
</dbReference>
<gene>
    <name evidence="2" type="ORF">Thiowin_00490</name>
</gene>
<dbReference type="EMBL" id="CP121472">
    <property type="protein sequence ID" value="WPL15588.1"/>
    <property type="molecule type" value="Genomic_DNA"/>
</dbReference>
<keyword evidence="3" id="KW-1185">Reference proteome</keyword>
<dbReference type="Pfam" id="PF01656">
    <property type="entry name" value="CbiA"/>
    <property type="match status" value="1"/>
</dbReference>
<reference evidence="2 3" key="1">
    <citation type="journal article" date="2023" name="Microorganisms">
        <title>Thiorhodovibrio frisius and Trv. litoralis spp. nov., Two Novel Members from a Clade of Fastidious Purple Sulfur Bacteria That Exhibit Unique Red-Shifted Light-Harvesting Capabilities.</title>
        <authorList>
            <person name="Methner A."/>
            <person name="Kuzyk S.B."/>
            <person name="Petersen J."/>
            <person name="Bauer S."/>
            <person name="Brinkmann H."/>
            <person name="Sichau K."/>
            <person name="Wanner G."/>
            <person name="Wolf J."/>
            <person name="Neumann-Schaal M."/>
            <person name="Henke P."/>
            <person name="Tank M."/>
            <person name="Sproer C."/>
            <person name="Bunk B."/>
            <person name="Overmann J."/>
        </authorList>
    </citation>
    <scope>NUCLEOTIDE SEQUENCE [LARGE SCALE GENOMIC DNA]</scope>
    <source>
        <strain evidence="2 3">DSM 6702</strain>
    </source>
</reference>
<accession>A0ABZ0S4K5</accession>